<evidence type="ECO:0000259" key="2">
    <source>
        <dbReference type="SMART" id="SM00849"/>
    </source>
</evidence>
<dbReference type="InterPro" id="IPR036866">
    <property type="entry name" value="RibonucZ/Hydroxyglut_hydro"/>
</dbReference>
<dbReference type="InterPro" id="IPR022712">
    <property type="entry name" value="Beta_Casp"/>
</dbReference>
<dbReference type="SUPFAM" id="SSF56281">
    <property type="entry name" value="Metallo-hydrolase/oxidoreductase"/>
    <property type="match status" value="1"/>
</dbReference>
<gene>
    <name evidence="4" type="ORF">KK083_20400</name>
</gene>
<proteinExistence type="predicted"/>
<feature type="domain" description="Metallo-beta-lactamase" evidence="2">
    <location>
        <begin position="15"/>
        <end position="248"/>
    </location>
</feature>
<dbReference type="GO" id="GO:0016787">
    <property type="term" value="F:hydrolase activity"/>
    <property type="evidence" value="ECO:0007669"/>
    <property type="project" value="UniProtKB-KW"/>
</dbReference>
<organism evidence="4 5">
    <name type="scientific">Chryseosolibacter histidini</name>
    <dbReference type="NCBI Taxonomy" id="2782349"/>
    <lineage>
        <taxon>Bacteria</taxon>
        <taxon>Pseudomonadati</taxon>
        <taxon>Bacteroidota</taxon>
        <taxon>Cytophagia</taxon>
        <taxon>Cytophagales</taxon>
        <taxon>Chryseotaleaceae</taxon>
        <taxon>Chryseosolibacter</taxon>
    </lineage>
</organism>
<protein>
    <submittedName>
        <fullName evidence="4">MBL fold metallo-hydrolase</fullName>
    </submittedName>
</protein>
<dbReference type="EMBL" id="JAHESF010000023">
    <property type="protein sequence ID" value="MBT1699270.1"/>
    <property type="molecule type" value="Genomic_DNA"/>
</dbReference>
<sequence>MDVKVKFLGATGTVTGSRFLLDIGGFRLLVDCGLFQGLKELRLRNWEPFPVKADSINAVVISHAHIDHTGYLPRLVKEGYKGPIYCTRPTADLMEIMLLDSAKLQEEEASFAYEKGYSKHANPQPLYTTQDAEAVFPLLKKYNYDESIRLADNIEIIYKDAGHLLGSAITELYIKGDSQSKKIVFSGDLGRNHDAMLRPPAMIESADILFVESTYGNKSNPAPDPEGDLERIVKETFARGGVVLIPAFAVGRTQVLLYYLHQLMETGKIPDVPVYIDSPMAISATYLYYRYPDYHKVKFNQSEFARKLETNMLLFVKTSKHSKALNEIKANAIIISSSGMMTGGRILHHLYHRLPNPQDTVVVAGYQAEGTRGRKLVDQEPTIRIFGEEVPVKCKVENMTSLSGHADKEELFLWMSHFKSAPKMVFPVHGEKSSLDAYAKGIKARFNWNVIQPAYLESVSLFRGI</sequence>
<evidence type="ECO:0000256" key="1">
    <source>
        <dbReference type="ARBA" id="ARBA00022801"/>
    </source>
</evidence>
<evidence type="ECO:0000313" key="5">
    <source>
        <dbReference type="Proteomes" id="UP001319200"/>
    </source>
</evidence>
<comment type="caution">
    <text evidence="4">The sequence shown here is derived from an EMBL/GenBank/DDBJ whole genome shotgun (WGS) entry which is preliminary data.</text>
</comment>
<dbReference type="GO" id="GO:0004521">
    <property type="term" value="F:RNA endonuclease activity"/>
    <property type="evidence" value="ECO:0007669"/>
    <property type="project" value="TreeGrafter"/>
</dbReference>
<dbReference type="Gene3D" id="3.40.50.10890">
    <property type="match status" value="1"/>
</dbReference>
<name>A0AAP2DMU7_9BACT</name>
<dbReference type="Pfam" id="PF16661">
    <property type="entry name" value="Lactamase_B_6"/>
    <property type="match status" value="1"/>
</dbReference>
<keyword evidence="1" id="KW-0378">Hydrolase</keyword>
<accession>A0AAP2DMU7</accession>
<dbReference type="Pfam" id="PF10996">
    <property type="entry name" value="Beta-Casp"/>
    <property type="match status" value="1"/>
</dbReference>
<dbReference type="RefSeq" id="WP_254167077.1">
    <property type="nucleotide sequence ID" value="NZ_JAHESF010000023.1"/>
</dbReference>
<dbReference type="Gene3D" id="3.60.15.10">
    <property type="entry name" value="Ribonuclease Z/Hydroxyacylglutathione hydrolase-like"/>
    <property type="match status" value="1"/>
</dbReference>
<dbReference type="InterPro" id="IPR050698">
    <property type="entry name" value="MBL"/>
</dbReference>
<dbReference type="InterPro" id="IPR011108">
    <property type="entry name" value="RMMBL"/>
</dbReference>
<dbReference type="AlphaFoldDB" id="A0AAP2DMU7"/>
<keyword evidence="5" id="KW-1185">Reference proteome</keyword>
<evidence type="ECO:0000313" key="4">
    <source>
        <dbReference type="EMBL" id="MBT1699270.1"/>
    </source>
</evidence>
<evidence type="ECO:0000259" key="3">
    <source>
        <dbReference type="SMART" id="SM01027"/>
    </source>
</evidence>
<reference evidence="4 5" key="1">
    <citation type="submission" date="2021-05" db="EMBL/GenBank/DDBJ databases">
        <title>A Polyphasic approach of four new species of the genus Ohtaekwangia: Ohtaekwangia histidinii sp. nov., Ohtaekwangia cretensis sp. nov., Ohtaekwangia indiensis sp. nov., Ohtaekwangia reichenbachii sp. nov. from diverse environment.</title>
        <authorList>
            <person name="Octaviana S."/>
        </authorList>
    </citation>
    <scope>NUCLEOTIDE SEQUENCE [LARGE SCALE GENOMIC DNA]</scope>
    <source>
        <strain evidence="4 5">PWU4</strain>
    </source>
</reference>
<dbReference type="SMART" id="SM00849">
    <property type="entry name" value="Lactamase_B"/>
    <property type="match status" value="1"/>
</dbReference>
<dbReference type="SMART" id="SM01027">
    <property type="entry name" value="Beta-Casp"/>
    <property type="match status" value="1"/>
</dbReference>
<feature type="domain" description="Beta-Casp" evidence="3">
    <location>
        <begin position="253"/>
        <end position="376"/>
    </location>
</feature>
<dbReference type="InterPro" id="IPR001279">
    <property type="entry name" value="Metallo-B-lactamas"/>
</dbReference>
<dbReference type="CDD" id="cd16295">
    <property type="entry name" value="TTHA0252-CPSF-like_MBL-fold"/>
    <property type="match status" value="1"/>
</dbReference>
<dbReference type="Pfam" id="PF07521">
    <property type="entry name" value="RMMBL"/>
    <property type="match status" value="1"/>
</dbReference>
<dbReference type="PANTHER" id="PTHR11203">
    <property type="entry name" value="CLEAVAGE AND POLYADENYLATION SPECIFICITY FACTOR FAMILY MEMBER"/>
    <property type="match status" value="1"/>
</dbReference>
<dbReference type="Proteomes" id="UP001319200">
    <property type="component" value="Unassembled WGS sequence"/>
</dbReference>
<dbReference type="PANTHER" id="PTHR11203:SF37">
    <property type="entry name" value="INTEGRATOR COMPLEX SUBUNIT 11"/>
    <property type="match status" value="1"/>
</dbReference>